<feature type="transmembrane region" description="Helical" evidence="1">
    <location>
        <begin position="46"/>
        <end position="65"/>
    </location>
</feature>
<keyword evidence="1" id="KW-0812">Transmembrane</keyword>
<gene>
    <name evidence="2" type="ORF">ACFPQ5_15855</name>
</gene>
<protein>
    <recommendedName>
        <fullName evidence="4">DUF3784 domain-containing protein</fullName>
    </recommendedName>
</protein>
<proteinExistence type="predicted"/>
<keyword evidence="1" id="KW-1133">Transmembrane helix</keyword>
<feature type="transmembrane region" description="Helical" evidence="1">
    <location>
        <begin position="72"/>
        <end position="91"/>
    </location>
</feature>
<reference evidence="3" key="1">
    <citation type="journal article" date="2019" name="Int. J. Syst. Evol. Microbiol.">
        <title>The Global Catalogue of Microorganisms (GCM) 10K type strain sequencing project: providing services to taxonomists for standard genome sequencing and annotation.</title>
        <authorList>
            <consortium name="The Broad Institute Genomics Platform"/>
            <consortium name="The Broad Institute Genome Sequencing Center for Infectious Disease"/>
            <person name="Wu L."/>
            <person name="Ma J."/>
        </authorList>
    </citation>
    <scope>NUCLEOTIDE SEQUENCE [LARGE SCALE GENOMIC DNA]</scope>
    <source>
        <strain evidence="3">CCUG 43111</strain>
    </source>
</reference>
<name>A0ABW0MQJ8_9BURK</name>
<sequence length="101" mass="10878">MSEVFLVIALILFGLVILLTTAADRRLLNFVDYDTAPSTARINRYAAARLLLPVCVNAGCAWAAARHPELTVPLLFLTPLSILGTVIWIGAGVQRLQATSS</sequence>
<evidence type="ECO:0000313" key="3">
    <source>
        <dbReference type="Proteomes" id="UP001596101"/>
    </source>
</evidence>
<dbReference type="Proteomes" id="UP001596101">
    <property type="component" value="Unassembled WGS sequence"/>
</dbReference>
<evidence type="ECO:0000313" key="2">
    <source>
        <dbReference type="EMBL" id="MFC5479672.1"/>
    </source>
</evidence>
<dbReference type="EMBL" id="JBHSMR010000013">
    <property type="protein sequence ID" value="MFC5479672.1"/>
    <property type="molecule type" value="Genomic_DNA"/>
</dbReference>
<comment type="caution">
    <text evidence="2">The sequence shown here is derived from an EMBL/GenBank/DDBJ whole genome shotgun (WGS) entry which is preliminary data.</text>
</comment>
<evidence type="ECO:0008006" key="4">
    <source>
        <dbReference type="Google" id="ProtNLM"/>
    </source>
</evidence>
<dbReference type="RefSeq" id="WP_379757588.1">
    <property type="nucleotide sequence ID" value="NZ_JBHSMR010000013.1"/>
</dbReference>
<organism evidence="2 3">
    <name type="scientific">Massilia suwonensis</name>
    <dbReference type="NCBI Taxonomy" id="648895"/>
    <lineage>
        <taxon>Bacteria</taxon>
        <taxon>Pseudomonadati</taxon>
        <taxon>Pseudomonadota</taxon>
        <taxon>Betaproteobacteria</taxon>
        <taxon>Burkholderiales</taxon>
        <taxon>Oxalobacteraceae</taxon>
        <taxon>Telluria group</taxon>
        <taxon>Massilia</taxon>
    </lineage>
</organism>
<evidence type="ECO:0000256" key="1">
    <source>
        <dbReference type="SAM" id="Phobius"/>
    </source>
</evidence>
<keyword evidence="3" id="KW-1185">Reference proteome</keyword>
<keyword evidence="1" id="KW-0472">Membrane</keyword>
<accession>A0ABW0MQJ8</accession>